<dbReference type="EMBL" id="JAEDAH010000005">
    <property type="protein sequence ID" value="MCA6062192.1"/>
    <property type="molecule type" value="Genomic_DNA"/>
</dbReference>
<gene>
    <name evidence="1" type="ORF">I9W95_01085</name>
</gene>
<comment type="caution">
    <text evidence="1">The sequence shown here is derived from an EMBL/GenBank/DDBJ whole genome shotgun (WGS) entry which is preliminary data.</text>
</comment>
<dbReference type="Proteomes" id="UP000714380">
    <property type="component" value="Unassembled WGS sequence"/>
</dbReference>
<sequence length="77" mass="8431">MENISAVKPDDAICPLCGEENRCGLKQASVEQTCWCFSADVSIPQALLDKVPVDQRHKACICLSCITEFKSSQSRAL</sequence>
<organism evidence="1 2">
    <name type="scientific">Thalassolituus marinus</name>
    <dbReference type="NCBI Taxonomy" id="671053"/>
    <lineage>
        <taxon>Bacteria</taxon>
        <taxon>Pseudomonadati</taxon>
        <taxon>Pseudomonadota</taxon>
        <taxon>Gammaproteobacteria</taxon>
        <taxon>Oceanospirillales</taxon>
        <taxon>Oceanospirillaceae</taxon>
        <taxon>Thalassolituus</taxon>
    </lineage>
</organism>
<protein>
    <submittedName>
        <fullName evidence="1">Cysteine-rich CWC family protein</fullName>
    </submittedName>
</protein>
<keyword evidence="2" id="KW-1185">Reference proteome</keyword>
<proteinExistence type="predicted"/>
<evidence type="ECO:0000313" key="1">
    <source>
        <dbReference type="EMBL" id="MCA6062192.1"/>
    </source>
</evidence>
<reference evidence="1 2" key="1">
    <citation type="submission" date="2020-12" db="EMBL/GenBank/DDBJ databases">
        <title>Novel Thalassolituus-related marine hydrocarbonoclastic bacteria mediated algae-derived hydrocarbons mineralization in twilight zone of the northern South China Sea.</title>
        <authorList>
            <person name="Dong C."/>
        </authorList>
    </citation>
    <scope>NUCLEOTIDE SEQUENCE [LARGE SCALE GENOMIC DNA]</scope>
    <source>
        <strain evidence="1 2">IMCC1826</strain>
    </source>
</reference>
<dbReference type="InterPro" id="IPR032720">
    <property type="entry name" value="Cys_rich_CWC"/>
</dbReference>
<dbReference type="Pfam" id="PF14375">
    <property type="entry name" value="Cys_rich_CWC"/>
    <property type="match status" value="1"/>
</dbReference>
<accession>A0ABS7ZMC2</accession>
<evidence type="ECO:0000313" key="2">
    <source>
        <dbReference type="Proteomes" id="UP000714380"/>
    </source>
</evidence>
<dbReference type="RefSeq" id="WP_225670893.1">
    <property type="nucleotide sequence ID" value="NZ_JAEDAH010000005.1"/>
</dbReference>
<name>A0ABS7ZMC2_9GAMM</name>